<keyword evidence="2" id="KW-0067">ATP-binding</keyword>
<evidence type="ECO:0000256" key="5">
    <source>
        <dbReference type="PROSITE-ProRule" id="PRU00169"/>
    </source>
</evidence>
<dbReference type="InterPro" id="IPR027417">
    <property type="entry name" value="P-loop_NTPase"/>
</dbReference>
<feature type="domain" description="Response regulatory" evidence="7">
    <location>
        <begin position="3"/>
        <end position="117"/>
    </location>
</feature>
<dbReference type="PANTHER" id="PTHR32071:SF119">
    <property type="entry name" value="SIGMA L-DEPENDENT TRANSCRIPTIONAL REGULATOR YPLP-RELATED"/>
    <property type="match status" value="1"/>
</dbReference>
<dbReference type="PROSITE" id="PS50110">
    <property type="entry name" value="RESPONSE_REGULATORY"/>
    <property type="match status" value="1"/>
</dbReference>
<evidence type="ECO:0000259" key="7">
    <source>
        <dbReference type="PROSITE" id="PS50110"/>
    </source>
</evidence>
<dbReference type="InterPro" id="IPR058031">
    <property type="entry name" value="AAA_lid_NorR"/>
</dbReference>
<dbReference type="SMART" id="SM00448">
    <property type="entry name" value="REC"/>
    <property type="match status" value="1"/>
</dbReference>
<evidence type="ECO:0000256" key="2">
    <source>
        <dbReference type="ARBA" id="ARBA00022840"/>
    </source>
</evidence>
<evidence type="ECO:0000256" key="3">
    <source>
        <dbReference type="ARBA" id="ARBA00023015"/>
    </source>
</evidence>
<dbReference type="CDD" id="cd00009">
    <property type="entry name" value="AAA"/>
    <property type="match status" value="1"/>
</dbReference>
<dbReference type="GO" id="GO:0006355">
    <property type="term" value="P:regulation of DNA-templated transcription"/>
    <property type="evidence" value="ECO:0007669"/>
    <property type="project" value="InterPro"/>
</dbReference>
<keyword evidence="5" id="KW-0597">Phosphoprotein</keyword>
<dbReference type="SUPFAM" id="SSF52172">
    <property type="entry name" value="CheY-like"/>
    <property type="match status" value="1"/>
</dbReference>
<feature type="domain" description="Sigma-54 factor interaction" evidence="6">
    <location>
        <begin position="139"/>
        <end position="363"/>
    </location>
</feature>
<dbReference type="PROSITE" id="PS00675">
    <property type="entry name" value="SIGMA54_INTERACT_1"/>
    <property type="match status" value="1"/>
</dbReference>
<feature type="modified residue" description="4-aspartylphosphate" evidence="5">
    <location>
        <position position="52"/>
    </location>
</feature>
<proteinExistence type="predicted"/>
<dbReference type="Pfam" id="PF02954">
    <property type="entry name" value="HTH_8"/>
    <property type="match status" value="1"/>
</dbReference>
<dbReference type="InterPro" id="IPR025944">
    <property type="entry name" value="Sigma_54_int_dom_CS"/>
</dbReference>
<protein>
    <submittedName>
        <fullName evidence="8">Sigma-54 dependent transcriptional regulator</fullName>
    </submittedName>
</protein>
<dbReference type="InterPro" id="IPR001789">
    <property type="entry name" value="Sig_transdc_resp-reg_receiver"/>
</dbReference>
<dbReference type="InterPro" id="IPR025662">
    <property type="entry name" value="Sigma_54_int_dom_ATP-bd_1"/>
</dbReference>
<dbReference type="InterPro" id="IPR003593">
    <property type="entry name" value="AAA+_ATPase"/>
</dbReference>
<keyword evidence="1" id="KW-0547">Nucleotide-binding</keyword>
<dbReference type="Pfam" id="PF00158">
    <property type="entry name" value="Sigma54_activat"/>
    <property type="match status" value="1"/>
</dbReference>
<dbReference type="Gene3D" id="3.40.50.2300">
    <property type="match status" value="1"/>
</dbReference>
<dbReference type="GO" id="GO:0005524">
    <property type="term" value="F:ATP binding"/>
    <property type="evidence" value="ECO:0007669"/>
    <property type="project" value="UniProtKB-KW"/>
</dbReference>
<dbReference type="SUPFAM" id="SSF52540">
    <property type="entry name" value="P-loop containing nucleoside triphosphate hydrolases"/>
    <property type="match status" value="1"/>
</dbReference>
<comment type="caution">
    <text evidence="8">The sequence shown here is derived from an EMBL/GenBank/DDBJ whole genome shotgun (WGS) entry which is preliminary data.</text>
</comment>
<dbReference type="InterPro" id="IPR002197">
    <property type="entry name" value="HTH_Fis"/>
</dbReference>
<dbReference type="Gene3D" id="1.10.8.60">
    <property type="match status" value="1"/>
</dbReference>
<evidence type="ECO:0000313" key="8">
    <source>
        <dbReference type="EMBL" id="HIV73943.1"/>
    </source>
</evidence>
<dbReference type="Proteomes" id="UP000823937">
    <property type="component" value="Unassembled WGS sequence"/>
</dbReference>
<dbReference type="Gene3D" id="1.10.10.60">
    <property type="entry name" value="Homeodomain-like"/>
    <property type="match status" value="1"/>
</dbReference>
<dbReference type="EMBL" id="DXHX01000035">
    <property type="protein sequence ID" value="HIV73943.1"/>
    <property type="molecule type" value="Genomic_DNA"/>
</dbReference>
<dbReference type="PROSITE" id="PS50045">
    <property type="entry name" value="SIGMA54_INTERACT_4"/>
    <property type="match status" value="1"/>
</dbReference>
<organism evidence="8 9">
    <name type="scientific">Candidatus Pseudogracilibacillus intestinigallinarum</name>
    <dbReference type="NCBI Taxonomy" id="2838742"/>
    <lineage>
        <taxon>Bacteria</taxon>
        <taxon>Bacillati</taxon>
        <taxon>Bacillota</taxon>
        <taxon>Bacilli</taxon>
        <taxon>Bacillales</taxon>
        <taxon>Bacillaceae</taxon>
        <taxon>Pseudogracilibacillus</taxon>
    </lineage>
</organism>
<dbReference type="FunFam" id="3.40.50.300:FF:000006">
    <property type="entry name" value="DNA-binding transcriptional regulator NtrC"/>
    <property type="match status" value="1"/>
</dbReference>
<keyword evidence="3" id="KW-0805">Transcription regulation</keyword>
<reference evidence="8" key="2">
    <citation type="submission" date="2021-04" db="EMBL/GenBank/DDBJ databases">
        <authorList>
            <person name="Gilroy R."/>
        </authorList>
    </citation>
    <scope>NUCLEOTIDE SEQUENCE</scope>
    <source>
        <strain evidence="8">CHK169-2315</strain>
    </source>
</reference>
<dbReference type="InterPro" id="IPR011006">
    <property type="entry name" value="CheY-like_superfamily"/>
</dbReference>
<dbReference type="GO" id="GO:0043565">
    <property type="term" value="F:sequence-specific DNA binding"/>
    <property type="evidence" value="ECO:0007669"/>
    <property type="project" value="InterPro"/>
</dbReference>
<dbReference type="GO" id="GO:0000160">
    <property type="term" value="P:phosphorelay signal transduction system"/>
    <property type="evidence" value="ECO:0007669"/>
    <property type="project" value="InterPro"/>
</dbReference>
<reference evidence="8" key="1">
    <citation type="journal article" date="2021" name="PeerJ">
        <title>Extensive microbial diversity within the chicken gut microbiome revealed by metagenomics and culture.</title>
        <authorList>
            <person name="Gilroy R."/>
            <person name="Ravi A."/>
            <person name="Getino M."/>
            <person name="Pursley I."/>
            <person name="Horton D.L."/>
            <person name="Alikhan N.F."/>
            <person name="Baker D."/>
            <person name="Gharbi K."/>
            <person name="Hall N."/>
            <person name="Watson M."/>
            <person name="Adriaenssens E.M."/>
            <person name="Foster-Nyarko E."/>
            <person name="Jarju S."/>
            <person name="Secka A."/>
            <person name="Antonio M."/>
            <person name="Oren A."/>
            <person name="Chaudhuri R.R."/>
            <person name="La Ragione R."/>
            <person name="Hildebrand F."/>
            <person name="Pallen M.J."/>
        </authorList>
    </citation>
    <scope>NUCLEOTIDE SEQUENCE</scope>
    <source>
        <strain evidence="8">CHK169-2315</strain>
    </source>
</reference>
<dbReference type="PROSITE" id="PS00688">
    <property type="entry name" value="SIGMA54_INTERACT_3"/>
    <property type="match status" value="1"/>
</dbReference>
<evidence type="ECO:0000259" key="6">
    <source>
        <dbReference type="PROSITE" id="PS50045"/>
    </source>
</evidence>
<dbReference type="SMART" id="SM00382">
    <property type="entry name" value="AAA"/>
    <property type="match status" value="1"/>
</dbReference>
<dbReference type="Gene3D" id="3.40.50.300">
    <property type="entry name" value="P-loop containing nucleotide triphosphate hydrolases"/>
    <property type="match status" value="1"/>
</dbReference>
<dbReference type="PANTHER" id="PTHR32071">
    <property type="entry name" value="TRANSCRIPTIONAL REGULATORY PROTEIN"/>
    <property type="match status" value="1"/>
</dbReference>
<evidence type="ECO:0000256" key="1">
    <source>
        <dbReference type="ARBA" id="ARBA00022741"/>
    </source>
</evidence>
<dbReference type="Pfam" id="PF25601">
    <property type="entry name" value="AAA_lid_14"/>
    <property type="match status" value="1"/>
</dbReference>
<accession>A0A9D1PM83</accession>
<evidence type="ECO:0000256" key="4">
    <source>
        <dbReference type="ARBA" id="ARBA00023163"/>
    </source>
</evidence>
<dbReference type="SUPFAM" id="SSF46689">
    <property type="entry name" value="Homeodomain-like"/>
    <property type="match status" value="1"/>
</dbReference>
<dbReference type="InterPro" id="IPR009057">
    <property type="entry name" value="Homeodomain-like_sf"/>
</dbReference>
<sequence>MVNILVIDDEKTVGNFLTYFFEEKLYHVTVGYSGTDYDRLIEERTYDLAMIDVKLPDRNGLDILEHIKQNQLSCKTIIMTGYSTVKIAVDAIKLGANDFIEKPFDDIDLLEQTVDQLLEGQMTVMEDDIRQLTAMSGIIVENSVVMKQLLTFAYKVATKNVNVFIQGETGTGKELIAHFIHLASHRNDQPYIRINCGALSETLLESELFGHEKGAFTGATKERKGVFEIANHGTLFLDEIGDASLATQVKLLRVIESGEYMRVGGETLKKTNIRIISATNVDLKEAVKEKKFREDLYYRLNVVELNIPPLRERKEDIVPIATYFLHKLNESFMLHVDTKTLLKTYDWPGNIRELSNMMKRAVSLLEPNEKIIDAKYFSHLTSSIPDEISTSKKKEEVNFEEKIQTFQQLVINMWKDEEILPLKPILEEIQQLEDYIGKQYIHKALKKYIGNKQKAAEALEITPRQLRYLLKEKDIR</sequence>
<evidence type="ECO:0000313" key="9">
    <source>
        <dbReference type="Proteomes" id="UP000823937"/>
    </source>
</evidence>
<dbReference type="Pfam" id="PF00072">
    <property type="entry name" value="Response_reg"/>
    <property type="match status" value="1"/>
</dbReference>
<dbReference type="AlphaFoldDB" id="A0A9D1PM83"/>
<dbReference type="PRINTS" id="PR01590">
    <property type="entry name" value="HTHFIS"/>
</dbReference>
<gene>
    <name evidence="8" type="ORF">H9895_02555</name>
</gene>
<dbReference type="InterPro" id="IPR002078">
    <property type="entry name" value="Sigma_54_int"/>
</dbReference>
<keyword evidence="4" id="KW-0804">Transcription</keyword>
<name>A0A9D1PM83_9BACI</name>